<gene>
    <name evidence="2" type="ORF">DSTB1V02_LOCUS13666</name>
</gene>
<keyword evidence="3" id="KW-1185">Reference proteome</keyword>
<proteinExistence type="predicted"/>
<protein>
    <submittedName>
        <fullName evidence="2">Uncharacterized protein</fullName>
    </submittedName>
</protein>
<sequence length="83" mass="9296">MWKSETPVPTETTSTTEDVTTSESETPVPTETTSTTEDVTTSESETTVTPDTTSTAEVYHDQFDSITRRFSKPSQQLWLIFVE</sequence>
<reference evidence="2" key="1">
    <citation type="submission" date="2020-11" db="EMBL/GenBank/DDBJ databases">
        <authorList>
            <person name="Tran Van P."/>
        </authorList>
    </citation>
    <scope>NUCLEOTIDE SEQUENCE</scope>
</reference>
<dbReference type="Proteomes" id="UP000677054">
    <property type="component" value="Unassembled WGS sequence"/>
</dbReference>
<dbReference type="AlphaFoldDB" id="A0A7R9AGY2"/>
<feature type="region of interest" description="Disordered" evidence="1">
    <location>
        <begin position="1"/>
        <end position="55"/>
    </location>
</feature>
<name>A0A7R9AGY2_9CRUS</name>
<dbReference type="EMBL" id="CAJPEV010007092">
    <property type="protein sequence ID" value="CAG0904574.1"/>
    <property type="molecule type" value="Genomic_DNA"/>
</dbReference>
<evidence type="ECO:0000313" key="2">
    <source>
        <dbReference type="EMBL" id="CAD7253920.1"/>
    </source>
</evidence>
<evidence type="ECO:0000313" key="3">
    <source>
        <dbReference type="Proteomes" id="UP000677054"/>
    </source>
</evidence>
<dbReference type="EMBL" id="LR906609">
    <property type="protein sequence ID" value="CAD7253920.1"/>
    <property type="molecule type" value="Genomic_DNA"/>
</dbReference>
<organism evidence="2">
    <name type="scientific">Darwinula stevensoni</name>
    <dbReference type="NCBI Taxonomy" id="69355"/>
    <lineage>
        <taxon>Eukaryota</taxon>
        <taxon>Metazoa</taxon>
        <taxon>Ecdysozoa</taxon>
        <taxon>Arthropoda</taxon>
        <taxon>Crustacea</taxon>
        <taxon>Oligostraca</taxon>
        <taxon>Ostracoda</taxon>
        <taxon>Podocopa</taxon>
        <taxon>Podocopida</taxon>
        <taxon>Darwinulocopina</taxon>
        <taxon>Darwinuloidea</taxon>
        <taxon>Darwinulidae</taxon>
        <taxon>Darwinula</taxon>
    </lineage>
</organism>
<accession>A0A7R9AGY2</accession>
<evidence type="ECO:0000256" key="1">
    <source>
        <dbReference type="SAM" id="MobiDB-lite"/>
    </source>
</evidence>